<dbReference type="EMBL" id="VJWA01000001">
    <property type="protein sequence ID" value="TRW17798.1"/>
    <property type="molecule type" value="Genomic_DNA"/>
</dbReference>
<sequence length="87" mass="9541">MLKIVLLATTLAVATPALADDRAPNAAETVALKKRMASLGYVSWEEVELDDDGPYWEIDDARKADGKRFDVRLAPRTLALIRAVADD</sequence>
<accession>A0A552UHU8</accession>
<name>A0A552UHU8_9SPHN</name>
<feature type="chain" id="PRO_5021768110" evidence="1">
    <location>
        <begin position="20"/>
        <end position="87"/>
    </location>
</feature>
<evidence type="ECO:0000259" key="2">
    <source>
        <dbReference type="Pfam" id="PF13670"/>
    </source>
</evidence>
<keyword evidence="4" id="KW-1185">Reference proteome</keyword>
<keyword evidence="1" id="KW-0732">Signal</keyword>
<gene>
    <name evidence="3" type="ORF">FMM06_06590</name>
</gene>
<dbReference type="OrthoDB" id="7933638at2"/>
<evidence type="ECO:0000313" key="3">
    <source>
        <dbReference type="EMBL" id="TRW17798.1"/>
    </source>
</evidence>
<proteinExistence type="predicted"/>
<feature type="signal peptide" evidence="1">
    <location>
        <begin position="1"/>
        <end position="19"/>
    </location>
</feature>
<protein>
    <submittedName>
        <fullName evidence="3">PepSY domain-containing protein</fullName>
    </submittedName>
</protein>
<dbReference type="Proteomes" id="UP000317894">
    <property type="component" value="Unassembled WGS sequence"/>
</dbReference>
<dbReference type="RefSeq" id="WP_144236490.1">
    <property type="nucleotide sequence ID" value="NZ_VJWA01000001.1"/>
</dbReference>
<dbReference type="InterPro" id="IPR025711">
    <property type="entry name" value="PepSY"/>
</dbReference>
<evidence type="ECO:0000313" key="4">
    <source>
        <dbReference type="Proteomes" id="UP000317894"/>
    </source>
</evidence>
<organism evidence="3 4">
    <name type="scientific">Glacieibacterium frigidum</name>
    <dbReference type="NCBI Taxonomy" id="2593303"/>
    <lineage>
        <taxon>Bacteria</taxon>
        <taxon>Pseudomonadati</taxon>
        <taxon>Pseudomonadota</taxon>
        <taxon>Alphaproteobacteria</taxon>
        <taxon>Sphingomonadales</taxon>
        <taxon>Sphingosinicellaceae</taxon>
        <taxon>Glacieibacterium</taxon>
    </lineage>
</organism>
<dbReference type="AlphaFoldDB" id="A0A552UHU8"/>
<evidence type="ECO:0000256" key="1">
    <source>
        <dbReference type="SAM" id="SignalP"/>
    </source>
</evidence>
<dbReference type="Pfam" id="PF13670">
    <property type="entry name" value="PepSY_2"/>
    <property type="match status" value="1"/>
</dbReference>
<comment type="caution">
    <text evidence="3">The sequence shown here is derived from an EMBL/GenBank/DDBJ whole genome shotgun (WGS) entry which is preliminary data.</text>
</comment>
<reference evidence="3 4" key="1">
    <citation type="submission" date="2019-07" db="EMBL/GenBank/DDBJ databases">
        <title>Novel species isolated from glacier.</title>
        <authorList>
            <person name="Liu Q."/>
            <person name="Xin Y.-H."/>
        </authorList>
    </citation>
    <scope>NUCLEOTIDE SEQUENCE [LARGE SCALE GENOMIC DNA]</scope>
    <source>
        <strain evidence="3 4">LB1R16</strain>
    </source>
</reference>
<feature type="domain" description="PepSY" evidence="2">
    <location>
        <begin position="5"/>
        <end position="82"/>
    </location>
</feature>